<comment type="caution">
    <text evidence="2">The sequence shown here is derived from an EMBL/GenBank/DDBJ whole genome shotgun (WGS) entry which is preliminary data.</text>
</comment>
<proteinExistence type="predicted"/>
<dbReference type="Proteomes" id="UP000327493">
    <property type="component" value="Chromosome 16"/>
</dbReference>
<organism evidence="2 3">
    <name type="scientific">Etheostoma spectabile</name>
    <name type="common">orangethroat darter</name>
    <dbReference type="NCBI Taxonomy" id="54343"/>
    <lineage>
        <taxon>Eukaryota</taxon>
        <taxon>Metazoa</taxon>
        <taxon>Chordata</taxon>
        <taxon>Craniata</taxon>
        <taxon>Vertebrata</taxon>
        <taxon>Euteleostomi</taxon>
        <taxon>Actinopterygii</taxon>
        <taxon>Neopterygii</taxon>
        <taxon>Teleostei</taxon>
        <taxon>Neoteleostei</taxon>
        <taxon>Acanthomorphata</taxon>
        <taxon>Eupercaria</taxon>
        <taxon>Perciformes</taxon>
        <taxon>Percoidei</taxon>
        <taxon>Percidae</taxon>
        <taxon>Etheostomatinae</taxon>
        <taxon>Etheostoma</taxon>
    </lineage>
</organism>
<gene>
    <name evidence="2" type="ORF">FQN60_008235</name>
</gene>
<feature type="compositionally biased region" description="Basic residues" evidence="1">
    <location>
        <begin position="10"/>
        <end position="20"/>
    </location>
</feature>
<sequence length="65" mass="7201">MPPPNANLLHHNHHHNHHHLLGPCSTMPVYQSQTAVAQSGHMRSELPAKPFITPQNPPLLSCTTK</sequence>
<dbReference type="EMBL" id="VOFY01000016">
    <property type="protein sequence ID" value="KAA8584450.1"/>
    <property type="molecule type" value="Genomic_DNA"/>
</dbReference>
<evidence type="ECO:0000256" key="1">
    <source>
        <dbReference type="SAM" id="MobiDB-lite"/>
    </source>
</evidence>
<accession>A0A5J5CV76</accession>
<name>A0A5J5CV76_9PERO</name>
<evidence type="ECO:0000313" key="2">
    <source>
        <dbReference type="EMBL" id="KAA8584450.1"/>
    </source>
</evidence>
<reference evidence="2 3" key="1">
    <citation type="submission" date="2019-08" db="EMBL/GenBank/DDBJ databases">
        <title>A chromosome-level genome assembly, high-density linkage maps, and genome scans reveal the genomic architecture of hybrid incompatibilities underlying speciation via character displacement in darters (Percidae: Etheostominae).</title>
        <authorList>
            <person name="Moran R.L."/>
            <person name="Catchen J.M."/>
            <person name="Fuller R.C."/>
        </authorList>
    </citation>
    <scope>NUCLEOTIDE SEQUENCE [LARGE SCALE GENOMIC DNA]</scope>
    <source>
        <strain evidence="2">EspeVRDwgs_2016</strain>
        <tissue evidence="2">Muscle</tissue>
    </source>
</reference>
<feature type="region of interest" description="Disordered" evidence="1">
    <location>
        <begin position="1"/>
        <end position="20"/>
    </location>
</feature>
<dbReference type="AlphaFoldDB" id="A0A5J5CV76"/>
<keyword evidence="3" id="KW-1185">Reference proteome</keyword>
<protein>
    <submittedName>
        <fullName evidence="2">Uncharacterized protein</fullName>
    </submittedName>
</protein>
<evidence type="ECO:0000313" key="3">
    <source>
        <dbReference type="Proteomes" id="UP000327493"/>
    </source>
</evidence>